<feature type="transmembrane region" description="Helical" evidence="3">
    <location>
        <begin position="56"/>
        <end position="74"/>
    </location>
</feature>
<evidence type="ECO:0000313" key="7">
    <source>
        <dbReference type="Proteomes" id="UP000003751"/>
    </source>
</evidence>
<name>E7QVV2_HALPU</name>
<dbReference type="AlphaFoldDB" id="E7QVV2"/>
<evidence type="ECO:0000256" key="3">
    <source>
        <dbReference type="SAM" id="Phobius"/>
    </source>
</evidence>
<dbReference type="InterPro" id="IPR058288">
    <property type="entry name" value="DUF7982"/>
</dbReference>
<evidence type="ECO:0000256" key="1">
    <source>
        <dbReference type="SAM" id="Coils"/>
    </source>
</evidence>
<organism evidence="5 7">
    <name type="scientific">Haladaptatus paucihalophilus DX253</name>
    <dbReference type="NCBI Taxonomy" id="797209"/>
    <lineage>
        <taxon>Archaea</taxon>
        <taxon>Methanobacteriati</taxon>
        <taxon>Methanobacteriota</taxon>
        <taxon>Stenosarchaea group</taxon>
        <taxon>Halobacteria</taxon>
        <taxon>Halobacteriales</taxon>
        <taxon>Haladaptataceae</taxon>
        <taxon>Haladaptatus</taxon>
    </lineage>
</organism>
<dbReference type="PATRIC" id="fig|797209.4.peg.2896"/>
<dbReference type="OrthoDB" id="214277at2157"/>
<protein>
    <recommendedName>
        <fullName evidence="4">DUF7982 domain-containing protein</fullName>
    </recommendedName>
</protein>
<feature type="domain" description="DUF7982" evidence="4">
    <location>
        <begin position="26"/>
        <end position="291"/>
    </location>
</feature>
<evidence type="ECO:0000313" key="8">
    <source>
        <dbReference type="Proteomes" id="UP000184203"/>
    </source>
</evidence>
<keyword evidence="3" id="KW-0472">Membrane</keyword>
<gene>
    <name evidence="6" type="ORF">SAMN05444342_3087</name>
    <name evidence="5" type="ORF">ZOD2009_14691</name>
</gene>
<proteinExistence type="predicted"/>
<dbReference type="Pfam" id="PF25939">
    <property type="entry name" value="DUF7982"/>
    <property type="match status" value="1"/>
</dbReference>
<keyword evidence="3" id="KW-0812">Transmembrane</keyword>
<evidence type="ECO:0000313" key="5">
    <source>
        <dbReference type="EMBL" id="EFW91365.1"/>
    </source>
</evidence>
<feature type="transmembrane region" description="Helical" evidence="3">
    <location>
        <begin position="80"/>
        <end position="98"/>
    </location>
</feature>
<evidence type="ECO:0000259" key="4">
    <source>
        <dbReference type="Pfam" id="PF25939"/>
    </source>
</evidence>
<dbReference type="STRING" id="797209.GCA_000376445_03450"/>
<feature type="region of interest" description="Disordered" evidence="2">
    <location>
        <begin position="1"/>
        <end position="20"/>
    </location>
</feature>
<feature type="compositionally biased region" description="Polar residues" evidence="2">
    <location>
        <begin position="1"/>
        <end position="10"/>
    </location>
</feature>
<keyword evidence="3" id="KW-1133">Transmembrane helix</keyword>
<keyword evidence="8" id="KW-1185">Reference proteome</keyword>
<dbReference type="Proteomes" id="UP000003751">
    <property type="component" value="Unassembled WGS sequence"/>
</dbReference>
<reference evidence="6" key="3">
    <citation type="submission" date="2016-11" db="EMBL/GenBank/DDBJ databases">
        <authorList>
            <person name="Jaros S."/>
            <person name="Januszkiewicz K."/>
            <person name="Wedrychowicz H."/>
        </authorList>
    </citation>
    <scope>NUCLEOTIDE SEQUENCE [LARGE SCALE GENOMIC DNA]</scope>
    <source>
        <strain evidence="6">DX253</strain>
    </source>
</reference>
<evidence type="ECO:0000256" key="2">
    <source>
        <dbReference type="SAM" id="MobiDB-lite"/>
    </source>
</evidence>
<sequence>MSNQFASSTTNDDDRRAASDDASVADLTARLELLAEENERLRDEYRRARQTSYRRTALGMAGIGALAGLGGLLFPSSQTVLFALGGTGLFAGVLTYFLTPEQFVSASVGERTYAAHAATGAELVETLGLSGTSVYLPTGNAADENAGVRLFVPQHREYDLPDGDDATTLFVVTDDERKRGVAVPPTGAGLFHEFEGMVGDTADRPPELADQLADALVEGFELVESATPDVDEDGRVTVAITGSRYGAVDRFDHPIASFVAVGLVRGTDRPVTLESAESDDDRSDYLVTCRFDDEE</sequence>
<dbReference type="EMBL" id="AEMG01000015">
    <property type="protein sequence ID" value="EFW91365.1"/>
    <property type="molecule type" value="Genomic_DNA"/>
</dbReference>
<dbReference type="eggNOG" id="arCOG03442">
    <property type="taxonomic scope" value="Archaea"/>
</dbReference>
<feature type="coiled-coil region" evidence="1">
    <location>
        <begin position="24"/>
        <end position="51"/>
    </location>
</feature>
<reference evidence="5 7" key="1">
    <citation type="journal article" date="2014" name="ISME J.">
        <title>Trehalose/2-sulfotrehalose biosynthesis and glycine-betaine uptake are widely spread mechanisms for osmoadaptation in the Halobacteriales.</title>
        <authorList>
            <person name="Youssef N.H."/>
            <person name="Savage-Ashlock K.N."/>
            <person name="McCully A.L."/>
            <person name="Luedtke B."/>
            <person name="Shaw E.I."/>
            <person name="Hoff W.D."/>
            <person name="Elshahed M.S."/>
        </authorList>
    </citation>
    <scope>NUCLEOTIDE SEQUENCE [LARGE SCALE GENOMIC DNA]</scope>
    <source>
        <strain evidence="5 7">DX253</strain>
    </source>
</reference>
<accession>E7QVV2</accession>
<reference evidence="8" key="2">
    <citation type="submission" date="2016-11" db="EMBL/GenBank/DDBJ databases">
        <authorList>
            <person name="Varghese N."/>
            <person name="Submissions S."/>
        </authorList>
    </citation>
    <scope>NUCLEOTIDE SEQUENCE [LARGE SCALE GENOMIC DNA]</scope>
    <source>
        <strain evidence="8">DX253</strain>
    </source>
</reference>
<dbReference type="EMBL" id="FRAN01000004">
    <property type="protein sequence ID" value="SHL11962.1"/>
    <property type="molecule type" value="Genomic_DNA"/>
</dbReference>
<dbReference type="Proteomes" id="UP000184203">
    <property type="component" value="Unassembled WGS sequence"/>
</dbReference>
<keyword evidence="1" id="KW-0175">Coiled coil</keyword>
<evidence type="ECO:0000313" key="6">
    <source>
        <dbReference type="EMBL" id="SHL11962.1"/>
    </source>
</evidence>
<dbReference type="RefSeq" id="WP_007981033.1">
    <property type="nucleotide sequence ID" value="NZ_AEMG01000015.1"/>
</dbReference>